<keyword evidence="11" id="KW-0325">Glycoprotein</keyword>
<evidence type="ECO:0000256" key="1">
    <source>
        <dbReference type="ARBA" id="ARBA00004401"/>
    </source>
</evidence>
<dbReference type="Pfam" id="PF04089">
    <property type="entry name" value="BRICHOS"/>
    <property type="match status" value="1"/>
</dbReference>
<reference evidence="18" key="1">
    <citation type="submission" date="2025-08" db="UniProtKB">
        <authorList>
            <consortium name="Ensembl"/>
        </authorList>
    </citation>
    <scope>IDENTIFICATION</scope>
</reference>
<comment type="function">
    <text evidence="13">Negative regulator of amyloid-beta peptide production. May inhibit the processing of APP by blocking its access to alpha- and beta-secretase. Binding to the beta-secretase-cleaved APP C-terminal fragment is negligible, suggesting that ITM2C is a poor gamma-secretase cleavage inhibitor. May play a role in TNF-induced cell death and neuronal differentiation.</text>
</comment>
<keyword evidence="6 16" id="KW-0812">Transmembrane</keyword>
<evidence type="ECO:0000313" key="18">
    <source>
        <dbReference type="Ensembl" id="ENSMMOP00000008344.1"/>
    </source>
</evidence>
<dbReference type="PROSITE" id="PS50869">
    <property type="entry name" value="BRICHOS"/>
    <property type="match status" value="1"/>
</dbReference>
<evidence type="ECO:0000256" key="12">
    <source>
        <dbReference type="ARBA" id="ARBA00023228"/>
    </source>
</evidence>
<proteinExistence type="inferred from homology"/>
<keyword evidence="12" id="KW-0458">Lysosome</keyword>
<dbReference type="InterPro" id="IPR040145">
    <property type="entry name" value="ITM2"/>
</dbReference>
<organism evidence="18 19">
    <name type="scientific">Mola mola</name>
    <name type="common">Ocean sunfish</name>
    <name type="synonym">Tetraodon mola</name>
    <dbReference type="NCBI Taxonomy" id="94237"/>
    <lineage>
        <taxon>Eukaryota</taxon>
        <taxon>Metazoa</taxon>
        <taxon>Chordata</taxon>
        <taxon>Craniata</taxon>
        <taxon>Vertebrata</taxon>
        <taxon>Euteleostomi</taxon>
        <taxon>Actinopterygii</taxon>
        <taxon>Neopterygii</taxon>
        <taxon>Teleostei</taxon>
        <taxon>Neoteleostei</taxon>
        <taxon>Acanthomorphata</taxon>
        <taxon>Eupercaria</taxon>
        <taxon>Tetraodontiformes</taxon>
        <taxon>Molidae</taxon>
        <taxon>Mola</taxon>
    </lineage>
</organism>
<accession>A0A3Q3WHM5</accession>
<evidence type="ECO:0000256" key="14">
    <source>
        <dbReference type="ARBA" id="ARBA00037874"/>
    </source>
</evidence>
<keyword evidence="4" id="KW-0597">Phosphoprotein</keyword>
<keyword evidence="8 16" id="KW-1133">Transmembrane helix</keyword>
<comment type="similarity">
    <text evidence="2 16">Belongs to the ITM2 family.</text>
</comment>
<dbReference type="InterPro" id="IPR007084">
    <property type="entry name" value="BRICHOS_dom"/>
</dbReference>
<evidence type="ECO:0000313" key="19">
    <source>
        <dbReference type="Proteomes" id="UP000261620"/>
    </source>
</evidence>
<evidence type="ECO:0000256" key="4">
    <source>
        <dbReference type="ARBA" id="ARBA00022553"/>
    </source>
</evidence>
<dbReference type="Proteomes" id="UP000261620">
    <property type="component" value="Unplaced"/>
</dbReference>
<protein>
    <recommendedName>
        <fullName evidence="16">Integral membrane protein 2</fullName>
    </recommendedName>
</protein>
<evidence type="ECO:0000256" key="6">
    <source>
        <dbReference type="ARBA" id="ARBA00022692"/>
    </source>
</evidence>
<evidence type="ECO:0000256" key="13">
    <source>
        <dbReference type="ARBA" id="ARBA00037782"/>
    </source>
</evidence>
<keyword evidence="7 16" id="KW-0735">Signal-anchor</keyword>
<keyword evidence="5" id="KW-0165">Cleavage on pair of basic residues</keyword>
<evidence type="ECO:0000256" key="5">
    <source>
        <dbReference type="ARBA" id="ARBA00022685"/>
    </source>
</evidence>
<dbReference type="PANTHER" id="PTHR10962">
    <property type="entry name" value="INTEGRAL TRANSMEMBRANE PROTEIN 2"/>
    <property type="match status" value="1"/>
</dbReference>
<dbReference type="Ensembl" id="ENSMMOT00000008498.1">
    <property type="protein sequence ID" value="ENSMMOP00000008344.1"/>
    <property type="gene ID" value="ENSMMOG00000006469.1"/>
</dbReference>
<dbReference type="GO" id="GO:0005765">
    <property type="term" value="C:lysosomal membrane"/>
    <property type="evidence" value="ECO:0007669"/>
    <property type="project" value="UniProtKB-SubCell"/>
</dbReference>
<name>A0A3Q3WHM5_MOLML</name>
<keyword evidence="9 16" id="KW-0472">Membrane</keyword>
<comment type="subunit">
    <text evidence="15">Interacts with BACE1. Interacts with APP. Interacts with STMN2.</text>
</comment>
<feature type="transmembrane region" description="Helical" evidence="16">
    <location>
        <begin position="47"/>
        <end position="72"/>
    </location>
</feature>
<evidence type="ECO:0000256" key="8">
    <source>
        <dbReference type="ARBA" id="ARBA00022989"/>
    </source>
</evidence>
<evidence type="ECO:0000256" key="3">
    <source>
        <dbReference type="ARBA" id="ARBA00022475"/>
    </source>
</evidence>
<evidence type="ECO:0000256" key="10">
    <source>
        <dbReference type="ARBA" id="ARBA00023157"/>
    </source>
</evidence>
<sequence length="260" mass="30217">MVKISFQAVAGQKVEKENDGDKTEILIPHPMDEEELVLPLRPKKSPLNGLCCLTFGLVVFMAGLVLASIYVYRYYFIPHVRPRENVFHCSVLYEDPAYAPLRGRQELEENVGIYLSDNYERISVPVPHFGGSDPAEIIHDFHRGLTAYHDIALDKCYVIELNTTIVMPPRNLWELLINVKKGTYLPQTYIIHEEMVVTGKVHNMRQLGPFIYRLCNGRDTYRLTRRLTHRRINRRQAKDCHRIRHLENKFVVETVICDEA</sequence>
<evidence type="ECO:0000256" key="15">
    <source>
        <dbReference type="ARBA" id="ARBA00038611"/>
    </source>
</evidence>
<dbReference type="GO" id="GO:0005794">
    <property type="term" value="C:Golgi apparatus"/>
    <property type="evidence" value="ECO:0007669"/>
    <property type="project" value="TreeGrafter"/>
</dbReference>
<keyword evidence="3 16" id="KW-1003">Cell membrane</keyword>
<dbReference type="OMA" id="AGNCNHI"/>
<evidence type="ECO:0000256" key="7">
    <source>
        <dbReference type="ARBA" id="ARBA00022968"/>
    </source>
</evidence>
<keyword evidence="19" id="KW-1185">Reference proteome</keyword>
<evidence type="ECO:0000256" key="16">
    <source>
        <dbReference type="RuleBase" id="RU367061"/>
    </source>
</evidence>
<reference evidence="18" key="2">
    <citation type="submission" date="2025-09" db="UniProtKB">
        <authorList>
            <consortium name="Ensembl"/>
        </authorList>
    </citation>
    <scope>IDENTIFICATION</scope>
</reference>
<comment type="subcellular location">
    <subcellularLocation>
        <location evidence="1">Cell membrane</location>
        <topology evidence="1">Single-pass type II membrane protein</topology>
    </subcellularLocation>
    <subcellularLocation>
        <location evidence="14">Lysosome membrane</location>
        <topology evidence="14">Single-pass type II membrane protein</topology>
    </subcellularLocation>
    <subcellularLocation>
        <location evidence="16">Membrane</location>
        <topology evidence="16">Single-pass type II membrane protein</topology>
    </subcellularLocation>
</comment>
<evidence type="ECO:0000256" key="2">
    <source>
        <dbReference type="ARBA" id="ARBA00006794"/>
    </source>
</evidence>
<evidence type="ECO:0000256" key="11">
    <source>
        <dbReference type="ARBA" id="ARBA00023180"/>
    </source>
</evidence>
<dbReference type="AlphaFoldDB" id="A0A3Q3WHM5"/>
<dbReference type="SMART" id="SM01039">
    <property type="entry name" value="BRICHOS"/>
    <property type="match status" value="1"/>
</dbReference>
<dbReference type="GO" id="GO:0005886">
    <property type="term" value="C:plasma membrane"/>
    <property type="evidence" value="ECO:0007669"/>
    <property type="project" value="UniProtKB-SubCell"/>
</dbReference>
<dbReference type="GO" id="GO:0001540">
    <property type="term" value="F:amyloid-beta binding"/>
    <property type="evidence" value="ECO:0007669"/>
    <property type="project" value="TreeGrafter"/>
</dbReference>
<dbReference type="GO" id="GO:0070062">
    <property type="term" value="C:extracellular exosome"/>
    <property type="evidence" value="ECO:0007669"/>
    <property type="project" value="TreeGrafter"/>
</dbReference>
<keyword evidence="10" id="KW-1015">Disulfide bond</keyword>
<evidence type="ECO:0000259" key="17">
    <source>
        <dbReference type="PROSITE" id="PS50869"/>
    </source>
</evidence>
<evidence type="ECO:0000256" key="9">
    <source>
        <dbReference type="ARBA" id="ARBA00023136"/>
    </source>
</evidence>
<dbReference type="GO" id="GO:0042985">
    <property type="term" value="P:negative regulation of amyloid precursor protein biosynthetic process"/>
    <property type="evidence" value="ECO:0007669"/>
    <property type="project" value="TreeGrafter"/>
</dbReference>
<feature type="domain" description="BRICHOS" evidence="17">
    <location>
        <begin position="129"/>
        <end position="223"/>
    </location>
</feature>
<dbReference type="PANTHER" id="PTHR10962:SF5">
    <property type="entry name" value="INTEGRAL MEMBRANE PROTEIN 2C"/>
    <property type="match status" value="1"/>
</dbReference>